<keyword evidence="4" id="KW-0233">DNA recombination</keyword>
<dbReference type="RefSeq" id="WP_136079770.1">
    <property type="nucleotide sequence ID" value="NZ_CAAHFG010000001.1"/>
</dbReference>
<dbReference type="EMBL" id="CAAHFG010000001">
    <property type="protein sequence ID" value="VGO14277.1"/>
    <property type="molecule type" value="Genomic_DNA"/>
</dbReference>
<dbReference type="SUPFAM" id="SSF58113">
    <property type="entry name" value="Apolipoprotein A-I"/>
    <property type="match status" value="1"/>
</dbReference>
<comment type="function">
    <text evidence="1">Involved in DNA recombination.</text>
</comment>
<evidence type="ECO:0000256" key="3">
    <source>
        <dbReference type="ARBA" id="ARBA00023054"/>
    </source>
</evidence>
<proteinExistence type="inferred from homology"/>
<dbReference type="AlphaFoldDB" id="A0A6C2U339"/>
<dbReference type="Pfam" id="PF02646">
    <property type="entry name" value="RmuC"/>
    <property type="match status" value="1"/>
</dbReference>
<comment type="similarity">
    <text evidence="2">Belongs to the RmuC family.</text>
</comment>
<name>A0A6C2U339_PONDE</name>
<keyword evidence="3 5" id="KW-0175">Coiled coil</keyword>
<keyword evidence="7" id="KW-1185">Reference proteome</keyword>
<dbReference type="Proteomes" id="UP000366872">
    <property type="component" value="Unassembled WGS sequence"/>
</dbReference>
<evidence type="ECO:0000256" key="4">
    <source>
        <dbReference type="ARBA" id="ARBA00023172"/>
    </source>
</evidence>
<dbReference type="Gene3D" id="1.20.120.20">
    <property type="entry name" value="Apolipoprotein"/>
    <property type="match status" value="1"/>
</dbReference>
<dbReference type="GO" id="GO:0006310">
    <property type="term" value="P:DNA recombination"/>
    <property type="evidence" value="ECO:0007669"/>
    <property type="project" value="UniProtKB-KW"/>
</dbReference>
<evidence type="ECO:0008006" key="8">
    <source>
        <dbReference type="Google" id="ProtNLM"/>
    </source>
</evidence>
<evidence type="ECO:0000313" key="6">
    <source>
        <dbReference type="EMBL" id="VGO14277.1"/>
    </source>
</evidence>
<evidence type="ECO:0000256" key="5">
    <source>
        <dbReference type="SAM" id="Coils"/>
    </source>
</evidence>
<dbReference type="InterPro" id="IPR003798">
    <property type="entry name" value="DNA_recombination_RmuC"/>
</dbReference>
<reference evidence="6 7" key="1">
    <citation type="submission" date="2019-04" db="EMBL/GenBank/DDBJ databases">
        <authorList>
            <person name="Van Vliet M D."/>
        </authorList>
    </citation>
    <scope>NUCLEOTIDE SEQUENCE [LARGE SCALE GENOMIC DNA]</scope>
    <source>
        <strain evidence="6 7">F1</strain>
    </source>
</reference>
<dbReference type="PANTHER" id="PTHR30563">
    <property type="entry name" value="DNA RECOMBINATION PROTEIN RMUC"/>
    <property type="match status" value="1"/>
</dbReference>
<dbReference type="PANTHER" id="PTHR30563:SF0">
    <property type="entry name" value="DNA RECOMBINATION PROTEIN RMUC"/>
    <property type="match status" value="1"/>
</dbReference>
<protein>
    <recommendedName>
        <fullName evidence="8">DNA recombination protein RmuC</fullName>
    </recommendedName>
</protein>
<feature type="coiled-coil region" evidence="5">
    <location>
        <begin position="54"/>
        <end position="89"/>
    </location>
</feature>
<sequence length="386" mass="43783">MLTTLLLVAVLVVLGVVLLLQLTGATRINTRMDESSRQGEERFLRLENFFQTLEKELREDVEGVRRKVDESLERNNRQLGERVKELIETNERRLGEISGKVEERLDKGFERTTSVFSDVLKRLALIDKAQEKIAELSGNVVSLQEVLSDKRSRGAFGEVQLNALISNIMPENSYSLQHTFENGVRADCVLFLPEPTGTICIDSKFPLESYQRMVDFELGDADRKSAEQQFRQDIKKHIRDIAGKYIIPGVTSDGAMMFIPAEAVFAEIHGHYPELVEEAQRARVWLASPTTMMAVLTTSRAVLKDAATRKQVHIIQEHLVALSKDFERFQGRMDSLANRIRMAHDDVDKVNVSARKISNRFSKIEKVELEGEEDLQALAIGEEPED</sequence>
<accession>A0A6C2U339</accession>
<evidence type="ECO:0000313" key="7">
    <source>
        <dbReference type="Proteomes" id="UP000366872"/>
    </source>
</evidence>
<evidence type="ECO:0000256" key="2">
    <source>
        <dbReference type="ARBA" id="ARBA00009840"/>
    </source>
</evidence>
<gene>
    <name evidence="6" type="ORF">PDESU_02836</name>
</gene>
<evidence type="ECO:0000256" key="1">
    <source>
        <dbReference type="ARBA" id="ARBA00003416"/>
    </source>
</evidence>
<organism evidence="6 7">
    <name type="scientific">Pontiella desulfatans</name>
    <dbReference type="NCBI Taxonomy" id="2750659"/>
    <lineage>
        <taxon>Bacteria</taxon>
        <taxon>Pseudomonadati</taxon>
        <taxon>Kiritimatiellota</taxon>
        <taxon>Kiritimatiellia</taxon>
        <taxon>Kiritimatiellales</taxon>
        <taxon>Pontiellaceae</taxon>
        <taxon>Pontiella</taxon>
    </lineage>
</organism>